<evidence type="ECO:0000313" key="2">
    <source>
        <dbReference type="EMBL" id="AAQ63373.2"/>
    </source>
</evidence>
<protein>
    <submittedName>
        <fullName evidence="2">Uncharacterized protein</fullName>
    </submittedName>
</protein>
<reference evidence="2" key="1">
    <citation type="submission" date="2006-02" db="EMBL/GenBank/DDBJ databases">
        <title>Complete nucleotide sequence of BcepNazgul, a novel soil phage of Burkholderia cepacia genomovar VII.</title>
        <authorList>
            <person name="Summer E.J."/>
            <person name="Peek M.L."/>
            <person name="Haliburton J.R."/>
            <person name="Hall E."/>
            <person name="Heusinkveld K."/>
            <person name="Simser J."/>
            <person name="No E.G."/>
            <person name="Gonzalez C.F."/>
            <person name="Young R.F."/>
        </authorList>
    </citation>
    <scope>NUCLEOTIDE SEQUENCE [LARGE SCALE GENOMIC DNA]</scope>
</reference>
<sequence>MSFENALKEFIKSAVTEAIAEAGGTGGGKAAEGTKATTTAAGKGGGKAATKPKHSADEVKAILIRVKDEKSMDDAKAIIKKYGKAEDLGLDQAGTLRRHVRRGREGARRRRGRRRRRRQRRPVISSRRAAKKPGSSGLHFERHWRVHRQAFPASTVHHTMSVPLKMNNFSGAST</sequence>
<dbReference type="RefSeq" id="NP_919006.2">
    <property type="nucleotide sequence ID" value="NC_005091.2"/>
</dbReference>
<name>Q6UYG8_9CAUD</name>
<feature type="compositionally biased region" description="Basic residues" evidence="1">
    <location>
        <begin position="96"/>
        <end position="121"/>
    </location>
</feature>
<dbReference type="Proteomes" id="UP000002549">
    <property type="component" value="Segment"/>
</dbReference>
<evidence type="ECO:0000313" key="3">
    <source>
        <dbReference type="Proteomes" id="UP000002549"/>
    </source>
</evidence>
<feature type="region of interest" description="Disordered" evidence="1">
    <location>
        <begin position="93"/>
        <end position="138"/>
    </location>
</feature>
<proteinExistence type="predicted"/>
<feature type="region of interest" description="Disordered" evidence="1">
    <location>
        <begin position="22"/>
        <end position="55"/>
    </location>
</feature>
<gene>
    <name evidence="2" type="ORF">Nazgul72</name>
</gene>
<dbReference type="KEGG" id="vg:2559631"/>
<organism evidence="2 3">
    <name type="scientific">Burkholderia phage BcepNazgul</name>
    <dbReference type="NCBI Taxonomy" id="242861"/>
    <lineage>
        <taxon>Viruses</taxon>
        <taxon>Duplodnaviria</taxon>
        <taxon>Heunggongvirae</taxon>
        <taxon>Uroviricota</taxon>
        <taxon>Caudoviricetes</taxon>
        <taxon>Casjensviridae</taxon>
        <taxon>Nazgulvirus</taxon>
        <taxon>Nazgulvirus bcepnazgul</taxon>
        <taxon>Burkholderia virus BcepNazgul</taxon>
    </lineage>
</organism>
<dbReference type="EMBL" id="AY357582">
    <property type="protein sequence ID" value="AAQ63373.2"/>
    <property type="molecule type" value="Genomic_DNA"/>
</dbReference>
<keyword evidence="3" id="KW-1185">Reference proteome</keyword>
<accession>Q6UYG8</accession>
<evidence type="ECO:0000256" key="1">
    <source>
        <dbReference type="SAM" id="MobiDB-lite"/>
    </source>
</evidence>
<feature type="compositionally biased region" description="Low complexity" evidence="1">
    <location>
        <begin position="31"/>
        <end position="41"/>
    </location>
</feature>
<dbReference type="GeneID" id="2559631"/>